<dbReference type="Pfam" id="PF23024">
    <property type="entry name" value="AMP-dom_DIP2-like"/>
    <property type="match status" value="1"/>
</dbReference>
<comment type="caution">
    <text evidence="5">The sequence shown here is derived from an EMBL/GenBank/DDBJ whole genome shotgun (WGS) entry which is preliminary data.</text>
</comment>
<keyword evidence="6" id="KW-1185">Reference proteome</keyword>
<dbReference type="InterPro" id="IPR042099">
    <property type="entry name" value="ANL_N_sf"/>
</dbReference>
<dbReference type="Gene3D" id="3.30.300.30">
    <property type="match status" value="2"/>
</dbReference>
<evidence type="ECO:0000313" key="5">
    <source>
        <dbReference type="EMBL" id="CAJ0561971.1"/>
    </source>
</evidence>
<feature type="domain" description="Meiotically up-regulated gene 62 protein-like alpha-beta" evidence="4">
    <location>
        <begin position="648"/>
        <end position="716"/>
    </location>
</feature>
<reference evidence="5" key="1">
    <citation type="submission" date="2023-06" db="EMBL/GenBank/DDBJ databases">
        <authorList>
            <person name="Delattre M."/>
        </authorList>
    </citation>
    <scope>NUCLEOTIDE SEQUENCE</scope>
    <source>
        <strain evidence="5">AF72</strain>
    </source>
</reference>
<proteinExistence type="predicted"/>
<protein>
    <submittedName>
        <fullName evidence="5">Uncharacterized protein</fullName>
    </submittedName>
</protein>
<evidence type="ECO:0000259" key="3">
    <source>
        <dbReference type="Pfam" id="PF23024"/>
    </source>
</evidence>
<dbReference type="InterPro" id="IPR025110">
    <property type="entry name" value="AMP-bd_C"/>
</dbReference>
<organism evidence="5 6">
    <name type="scientific">Mesorhabditis spiculigera</name>
    <dbReference type="NCBI Taxonomy" id="96644"/>
    <lineage>
        <taxon>Eukaryota</taxon>
        <taxon>Metazoa</taxon>
        <taxon>Ecdysozoa</taxon>
        <taxon>Nematoda</taxon>
        <taxon>Chromadorea</taxon>
        <taxon>Rhabditida</taxon>
        <taxon>Rhabditina</taxon>
        <taxon>Rhabditomorpha</taxon>
        <taxon>Rhabditoidea</taxon>
        <taxon>Rhabditidae</taxon>
        <taxon>Mesorhabditinae</taxon>
        <taxon>Mesorhabditis</taxon>
    </lineage>
</organism>
<feature type="domain" description="AMP-dependent synthetase/ligase" evidence="2">
    <location>
        <begin position="107"/>
        <end position="537"/>
    </location>
</feature>
<evidence type="ECO:0000259" key="4">
    <source>
        <dbReference type="Pfam" id="PF24919"/>
    </source>
</evidence>
<dbReference type="InterPro" id="IPR045851">
    <property type="entry name" value="AMP-bd_C_sf"/>
</dbReference>
<accession>A0AA36C6I6</accession>
<feature type="domain" description="AMP-dependent synthetase/ligase" evidence="2">
    <location>
        <begin position="763"/>
        <end position="1178"/>
    </location>
</feature>
<gene>
    <name evidence="5" type="ORF">MSPICULIGERA_LOCUS1991</name>
</gene>
<dbReference type="SUPFAM" id="SSF56801">
    <property type="entry name" value="Acetyl-CoA synthetase-like"/>
    <property type="match status" value="2"/>
</dbReference>
<evidence type="ECO:0000256" key="1">
    <source>
        <dbReference type="SAM" id="MobiDB-lite"/>
    </source>
</evidence>
<dbReference type="CDD" id="cd05905">
    <property type="entry name" value="Dip2"/>
    <property type="match status" value="2"/>
</dbReference>
<evidence type="ECO:0000313" key="6">
    <source>
        <dbReference type="Proteomes" id="UP001177023"/>
    </source>
</evidence>
<dbReference type="EMBL" id="CATQJA010000601">
    <property type="protein sequence ID" value="CAJ0561971.1"/>
    <property type="molecule type" value="Genomic_DNA"/>
</dbReference>
<name>A0AA36C6I6_9BILA</name>
<feature type="non-terminal residue" evidence="5">
    <location>
        <position position="1"/>
    </location>
</feature>
<dbReference type="PANTHER" id="PTHR22754:SF32">
    <property type="entry name" value="DISCO-INTERACTING PROTEIN 2"/>
    <property type="match status" value="1"/>
</dbReference>
<dbReference type="Pfam" id="PF00501">
    <property type="entry name" value="AMP-binding"/>
    <property type="match status" value="2"/>
</dbReference>
<dbReference type="Pfam" id="PF24919">
    <property type="entry name" value="Mug62"/>
    <property type="match status" value="1"/>
</dbReference>
<sequence>MFAQLCRRPIGGRGCGMALGHLPYAHMSQKARLIRMMGTGTLTTKPRTKPLQEFYNDDDAELEAMARVADPAAPRPEGPTMTPIRGDGLTGSATHDLPKSVDSALHRHGTKSPKAVAAVVLDQHGKPGEQLLYGKLYSRATKIAWVLLNKQVAQGGRDGAKGPLCRPGDRVALVYPNADPLHFLPAFYGCLMAGIVPVPVEVPLTRRDAGIQQLGFLLGSCGVKVALTSEACYKGLPKASSPSGSNTEVVDFKGWPRLYWQTTENLPKPPRDWTAPPRVADESVAYIEYSQCREGAVKGVCISRQAMLAHCRAIALQMDYKEGETAICVLDWKREVGLWHGVLASVFCGLKVVFVPYALMKVNPASWMVQATRLQAQTALVKSRDLHWALLAVRDHNDVQLGGLRSLVVADGANPWSLSSCDQFLATFASRGLRPDAMCPTAGSSETGTISLRRRPAANQPGTQAGRGVLSMSALSHGVVRVEQENALNSLTLQDAGHVIPGGSVVVVKQSGSPRLCRSDEVGEICICAHSAGSAYWGLEGMSAATFRVEPLAADDRPLGPLHYVRTGLIGFLAPNGLIFVVGKKASQLFVSGRQHSADDIIATVLAVEPMRFVYRGRIAVFSVSVLRDERIVVVCEQKPHTTEDDAFQWMGRVMQAVESIHHVSIYCLALVVPNQLPKTPLGGIHVAETRQRFLSGDLHPATLLMCPHNCVLNLPKPRERQSDVGPAAMFVGNIVQGVRMAEAEGRSLGPEDVYVPLAEILRQRATHTPDHVIFSLVTAKTIDNPETLTCGMLLKKAERIASLLTDKARLNPGDHVSVVLPPGLDLIVAFFGCLLSGMVPVCVRPPPSGQLAEAVPTVRAIVDVSRSVAVLSSQNITKMLKSKEASHRVDAKAWPLMLDVEDAPSSSKRKGTLEREGLENHLHPNSPAYHDFAVSTTGQLTGVTISQQSAAALCKSLKIACELYQSRHVSVCLDPYSGLGLALWILSSVYSGHHTTLVPPAEVEATPSLWLQTVSNNKMRDTFTSHTVVEICVKELAPQIAQLKEKGLNLASVRTCVIVAEERPRVPLLSAFTTLFGSVGLSSRSVSTSFGCRVCPAICMQGASGPDPAQIWVDGRALRHDRVSVVGKGAPHSIALVETGKLLPGVRVAIANPETRGLCADSHLGEIWVAGPHCADGTIERQSHNDMFEARLTTGDTKTRWARTGYLGLVRQTDAVTESGGLHEAVFVVGPLDEALTLRGMRYHPADIEYTLNRAHRLLTESAVFTWNHLLVAVVESTGGDDSLDVIPAATCSVLEEHHLILGVVVIVDPNTIPTNCRGEKQRYLLRDQFLQDKLDPIYVAYNM</sequence>
<evidence type="ECO:0000259" key="2">
    <source>
        <dbReference type="Pfam" id="PF00501"/>
    </source>
</evidence>
<feature type="region of interest" description="Disordered" evidence="1">
    <location>
        <begin position="71"/>
        <end position="108"/>
    </location>
</feature>
<feature type="region of interest" description="Disordered" evidence="1">
    <location>
        <begin position="440"/>
        <end position="466"/>
    </location>
</feature>
<dbReference type="PANTHER" id="PTHR22754">
    <property type="entry name" value="DISCO-INTERACTING PROTEIN 2 DIP2 -RELATED"/>
    <property type="match status" value="1"/>
</dbReference>
<dbReference type="InterPro" id="IPR056881">
    <property type="entry name" value="Mug62_dom"/>
</dbReference>
<dbReference type="Proteomes" id="UP001177023">
    <property type="component" value="Unassembled WGS sequence"/>
</dbReference>
<dbReference type="InterPro" id="IPR037337">
    <property type="entry name" value="Dip2-like_dom"/>
</dbReference>
<feature type="domain" description="AMP-binding enzyme C-terminal" evidence="3">
    <location>
        <begin position="1235"/>
        <end position="1337"/>
    </location>
</feature>
<dbReference type="InterPro" id="IPR000873">
    <property type="entry name" value="AMP-dep_synth/lig_dom"/>
</dbReference>
<dbReference type="Gene3D" id="3.40.50.12780">
    <property type="entry name" value="N-terminal domain of ligase-like"/>
    <property type="match status" value="2"/>
</dbReference>